<dbReference type="AlphaFoldDB" id="A0A5C8HQW1"/>
<sequence length="258" mass="27273">MSEIHTQRVTFTRGRRLIADGIDITGPAGSVTALVGPKGSGKSTLLRLIAGALRADSGSMSLDAEPLSSLHRRERAQRIALVEQEWATADGLGGRDVVALGRVPHQGWFATTADDERVIANSLTAAGAADLADRDVATLSGGERQRINLARALAQQPSLLLADEPTNHLDIRAQWETMTLLHGLSRNGMTVIAALHDLNHAAAFADHVVVLADGRVAAAGSAPEVLTAETIAAVWGISLEVMRRADSDRPLLVFPLLA</sequence>
<dbReference type="InterPro" id="IPR017871">
    <property type="entry name" value="ABC_transporter-like_CS"/>
</dbReference>
<evidence type="ECO:0000256" key="2">
    <source>
        <dbReference type="ARBA" id="ARBA00022741"/>
    </source>
</evidence>
<dbReference type="PROSITE" id="PS50893">
    <property type="entry name" value="ABC_TRANSPORTER_2"/>
    <property type="match status" value="1"/>
</dbReference>
<dbReference type="GO" id="GO:0016887">
    <property type="term" value="F:ATP hydrolysis activity"/>
    <property type="evidence" value="ECO:0007669"/>
    <property type="project" value="InterPro"/>
</dbReference>
<evidence type="ECO:0000259" key="4">
    <source>
        <dbReference type="PROSITE" id="PS50893"/>
    </source>
</evidence>
<evidence type="ECO:0000256" key="3">
    <source>
        <dbReference type="ARBA" id="ARBA00022840"/>
    </source>
</evidence>
<dbReference type="Pfam" id="PF00005">
    <property type="entry name" value="ABC_tran"/>
    <property type="match status" value="1"/>
</dbReference>
<keyword evidence="2" id="KW-0547">Nucleotide-binding</keyword>
<dbReference type="RefSeq" id="WP_147824570.1">
    <property type="nucleotide sequence ID" value="NZ_BAAARG010000001.1"/>
</dbReference>
<feature type="domain" description="ABC transporter" evidence="4">
    <location>
        <begin position="4"/>
        <end position="238"/>
    </location>
</feature>
<dbReference type="GO" id="GO:0005524">
    <property type="term" value="F:ATP binding"/>
    <property type="evidence" value="ECO:0007669"/>
    <property type="project" value="UniProtKB-KW"/>
</dbReference>
<keyword evidence="1" id="KW-0813">Transport</keyword>
<dbReference type="PROSITE" id="PS00211">
    <property type="entry name" value="ABC_TRANSPORTER_1"/>
    <property type="match status" value="1"/>
</dbReference>
<dbReference type="EMBL" id="VRSW01000001">
    <property type="protein sequence ID" value="TXK05759.1"/>
    <property type="molecule type" value="Genomic_DNA"/>
</dbReference>
<dbReference type="FunFam" id="3.40.50.300:FF:000134">
    <property type="entry name" value="Iron-enterobactin ABC transporter ATP-binding protein"/>
    <property type="match status" value="1"/>
</dbReference>
<name>A0A5C8HQW1_9MICO</name>
<dbReference type="CDD" id="cd03214">
    <property type="entry name" value="ABC_Iron-Siderophores_B12_Hemin"/>
    <property type="match status" value="1"/>
</dbReference>
<dbReference type="SUPFAM" id="SSF52540">
    <property type="entry name" value="P-loop containing nucleoside triphosphate hydrolases"/>
    <property type="match status" value="1"/>
</dbReference>
<dbReference type="PANTHER" id="PTHR42794:SF2">
    <property type="entry name" value="ABC TRANSPORTER ATP-BINDING PROTEIN"/>
    <property type="match status" value="1"/>
</dbReference>
<dbReference type="InterPro" id="IPR027417">
    <property type="entry name" value="P-loop_NTPase"/>
</dbReference>
<dbReference type="InterPro" id="IPR003439">
    <property type="entry name" value="ABC_transporter-like_ATP-bd"/>
</dbReference>
<organism evidence="5 6">
    <name type="scientific">Microbacterium mitrae</name>
    <dbReference type="NCBI Taxonomy" id="664640"/>
    <lineage>
        <taxon>Bacteria</taxon>
        <taxon>Bacillati</taxon>
        <taxon>Actinomycetota</taxon>
        <taxon>Actinomycetes</taxon>
        <taxon>Micrococcales</taxon>
        <taxon>Microbacteriaceae</taxon>
        <taxon>Microbacterium</taxon>
    </lineage>
</organism>
<keyword evidence="3 5" id="KW-0067">ATP-binding</keyword>
<dbReference type="InterPro" id="IPR003593">
    <property type="entry name" value="AAA+_ATPase"/>
</dbReference>
<dbReference type="OrthoDB" id="5296765at2"/>
<dbReference type="PANTHER" id="PTHR42794">
    <property type="entry name" value="HEMIN IMPORT ATP-BINDING PROTEIN HMUV"/>
    <property type="match status" value="1"/>
</dbReference>
<reference evidence="5 6" key="1">
    <citation type="submission" date="2019-08" db="EMBL/GenBank/DDBJ databases">
        <authorList>
            <person name="Dong K."/>
        </authorList>
    </citation>
    <scope>NUCLEOTIDE SEQUENCE [LARGE SCALE GENOMIC DNA]</scope>
    <source>
        <strain evidence="5 6">M4-8</strain>
    </source>
</reference>
<dbReference type="Gene3D" id="3.40.50.300">
    <property type="entry name" value="P-loop containing nucleotide triphosphate hydrolases"/>
    <property type="match status" value="1"/>
</dbReference>
<gene>
    <name evidence="5" type="ORF">FVP60_01875</name>
</gene>
<dbReference type="SMART" id="SM00382">
    <property type="entry name" value="AAA"/>
    <property type="match status" value="1"/>
</dbReference>
<keyword evidence="6" id="KW-1185">Reference proteome</keyword>
<protein>
    <submittedName>
        <fullName evidence="5">ABC transporter ATP-binding protein</fullName>
    </submittedName>
</protein>
<dbReference type="Proteomes" id="UP000321196">
    <property type="component" value="Unassembled WGS sequence"/>
</dbReference>
<proteinExistence type="predicted"/>
<accession>A0A5C8HQW1</accession>
<evidence type="ECO:0000313" key="6">
    <source>
        <dbReference type="Proteomes" id="UP000321196"/>
    </source>
</evidence>
<comment type="caution">
    <text evidence="5">The sequence shown here is derived from an EMBL/GenBank/DDBJ whole genome shotgun (WGS) entry which is preliminary data.</text>
</comment>
<evidence type="ECO:0000313" key="5">
    <source>
        <dbReference type="EMBL" id="TXK05759.1"/>
    </source>
</evidence>
<evidence type="ECO:0000256" key="1">
    <source>
        <dbReference type="ARBA" id="ARBA00022448"/>
    </source>
</evidence>